<dbReference type="InterPro" id="IPR036179">
    <property type="entry name" value="Ig-like_dom_sf"/>
</dbReference>
<keyword evidence="18" id="KW-0393">Immunoglobulin domain</keyword>
<feature type="compositionally biased region" description="Basic and acidic residues" evidence="24">
    <location>
        <begin position="1201"/>
        <end position="1214"/>
    </location>
</feature>
<dbReference type="Proteomes" id="UP001497482">
    <property type="component" value="Chromosome 16"/>
</dbReference>
<feature type="region of interest" description="Disordered" evidence="24">
    <location>
        <begin position="591"/>
        <end position="635"/>
    </location>
</feature>
<evidence type="ECO:0000256" key="24">
    <source>
        <dbReference type="SAM" id="MobiDB-lite"/>
    </source>
</evidence>
<evidence type="ECO:0000256" key="22">
    <source>
        <dbReference type="RuleBase" id="RU000682"/>
    </source>
</evidence>
<evidence type="ECO:0000256" key="23">
    <source>
        <dbReference type="RuleBase" id="RU004439"/>
    </source>
</evidence>
<dbReference type="InterPro" id="IPR003006">
    <property type="entry name" value="Ig/MHC_CS"/>
</dbReference>
<keyword evidence="25" id="KW-0812">Transmembrane</keyword>
<evidence type="ECO:0000256" key="17">
    <source>
        <dbReference type="ARBA" id="ARBA00023242"/>
    </source>
</evidence>
<feature type="compositionally biased region" description="Low complexity" evidence="24">
    <location>
        <begin position="1124"/>
        <end position="1135"/>
    </location>
</feature>
<evidence type="ECO:0000256" key="13">
    <source>
        <dbReference type="ARBA" id="ARBA00023125"/>
    </source>
</evidence>
<dbReference type="Gene3D" id="1.10.10.60">
    <property type="entry name" value="Homeodomain-like"/>
    <property type="match status" value="5"/>
</dbReference>
<evidence type="ECO:0000256" key="5">
    <source>
        <dbReference type="ARBA" id="ARBA00022553"/>
    </source>
</evidence>
<evidence type="ECO:0000259" key="27">
    <source>
        <dbReference type="PROSITE" id="PS50157"/>
    </source>
</evidence>
<evidence type="ECO:0000256" key="20">
    <source>
        <dbReference type="PROSITE-ProRule" id="PRU00042"/>
    </source>
</evidence>
<dbReference type="GO" id="GO:0008270">
    <property type="term" value="F:zinc ion binding"/>
    <property type="evidence" value="ECO:0007669"/>
    <property type="project" value="UniProtKB-KW"/>
</dbReference>
<dbReference type="GO" id="GO:0005634">
    <property type="term" value="C:nucleus"/>
    <property type="evidence" value="ECO:0007669"/>
    <property type="project" value="UniProtKB-SubCell"/>
</dbReference>
<feature type="DNA-binding region" description="Homeobox" evidence="21">
    <location>
        <begin position="1268"/>
        <end position="1327"/>
    </location>
</feature>
<keyword evidence="6" id="KW-0479">Metal-binding</keyword>
<dbReference type="InterPro" id="IPR041057">
    <property type="entry name" value="ZHX_Znf_C2H2"/>
</dbReference>
<dbReference type="InterPro" id="IPR013783">
    <property type="entry name" value="Ig-like_fold"/>
</dbReference>
<feature type="domain" description="Homeobox" evidence="26">
    <location>
        <begin position="1190"/>
        <end position="1240"/>
    </location>
</feature>
<feature type="compositionally biased region" description="Acidic residues" evidence="24">
    <location>
        <begin position="1474"/>
        <end position="1489"/>
    </location>
</feature>
<feature type="region of interest" description="Disordered" evidence="24">
    <location>
        <begin position="1012"/>
        <end position="1078"/>
    </location>
</feature>
<dbReference type="InterPro" id="IPR036236">
    <property type="entry name" value="Znf_C2H2_sf"/>
</dbReference>
<feature type="compositionally biased region" description="Low complexity" evidence="24">
    <location>
        <begin position="504"/>
        <end position="522"/>
    </location>
</feature>
<feature type="compositionally biased region" description="Low complexity" evidence="24">
    <location>
        <begin position="441"/>
        <end position="453"/>
    </location>
</feature>
<feature type="compositionally biased region" description="Basic and acidic residues" evidence="24">
    <location>
        <begin position="1043"/>
        <end position="1053"/>
    </location>
</feature>
<dbReference type="SUPFAM" id="SSF57667">
    <property type="entry name" value="beta-beta-alpha zinc fingers"/>
    <property type="match status" value="2"/>
</dbReference>
<evidence type="ECO:0000256" key="25">
    <source>
        <dbReference type="SAM" id="Phobius"/>
    </source>
</evidence>
<feature type="region of interest" description="Disordered" evidence="24">
    <location>
        <begin position="417"/>
        <end position="454"/>
    </location>
</feature>
<dbReference type="Pfam" id="PF00046">
    <property type="entry name" value="Homeodomain"/>
    <property type="match status" value="4"/>
</dbReference>
<dbReference type="CDD" id="cd00086">
    <property type="entry name" value="homeodomain"/>
    <property type="match status" value="3"/>
</dbReference>
<dbReference type="InterPro" id="IPR011162">
    <property type="entry name" value="MHC_I/II-like_Ag-recog"/>
</dbReference>
<name>A0AAV2K714_KNICA</name>
<dbReference type="PROSITE" id="PS50835">
    <property type="entry name" value="IG_LIKE"/>
    <property type="match status" value="1"/>
</dbReference>
<dbReference type="GO" id="GO:0003677">
    <property type="term" value="F:DNA binding"/>
    <property type="evidence" value="ECO:0007669"/>
    <property type="project" value="UniProtKB-UniRule"/>
</dbReference>
<keyword evidence="4" id="KW-1017">Isopeptide bond</keyword>
<dbReference type="FunFam" id="1.10.10.60:FF:000235">
    <property type="entry name" value="Zinc fingers and homeoboxes protein 1"/>
    <property type="match status" value="1"/>
</dbReference>
<keyword evidence="9" id="KW-0221">Differentiation</keyword>
<dbReference type="InterPro" id="IPR007110">
    <property type="entry name" value="Ig-like_dom"/>
</dbReference>
<keyword evidence="10" id="KW-0862">Zinc</keyword>
<dbReference type="GO" id="GO:0000981">
    <property type="term" value="F:DNA-binding transcription factor activity, RNA polymerase II-specific"/>
    <property type="evidence" value="ECO:0007669"/>
    <property type="project" value="TreeGrafter"/>
</dbReference>
<feature type="compositionally biased region" description="Low complexity" evidence="24">
    <location>
        <begin position="1250"/>
        <end position="1270"/>
    </location>
</feature>
<dbReference type="EMBL" id="OZ035838">
    <property type="protein sequence ID" value="CAL1583912.1"/>
    <property type="molecule type" value="Genomic_DNA"/>
</dbReference>
<organism evidence="29 30">
    <name type="scientific">Knipowitschia caucasica</name>
    <name type="common">Caucasian dwarf goby</name>
    <name type="synonym">Pomatoschistus caucasicus</name>
    <dbReference type="NCBI Taxonomy" id="637954"/>
    <lineage>
        <taxon>Eukaryota</taxon>
        <taxon>Metazoa</taxon>
        <taxon>Chordata</taxon>
        <taxon>Craniata</taxon>
        <taxon>Vertebrata</taxon>
        <taxon>Euteleostomi</taxon>
        <taxon>Actinopterygii</taxon>
        <taxon>Neopterygii</taxon>
        <taxon>Teleostei</taxon>
        <taxon>Neoteleostei</taxon>
        <taxon>Acanthomorphata</taxon>
        <taxon>Gobiaria</taxon>
        <taxon>Gobiiformes</taxon>
        <taxon>Gobioidei</taxon>
        <taxon>Gobiidae</taxon>
        <taxon>Gobiinae</taxon>
        <taxon>Knipowitschia</taxon>
    </lineage>
</organism>
<keyword evidence="13 21" id="KW-0238">DNA-binding</keyword>
<evidence type="ECO:0000256" key="16">
    <source>
        <dbReference type="ARBA" id="ARBA00023180"/>
    </source>
</evidence>
<dbReference type="Pfam" id="PF11569">
    <property type="entry name" value="Homez"/>
    <property type="match status" value="1"/>
</dbReference>
<keyword evidence="25" id="KW-1133">Transmembrane helix</keyword>
<dbReference type="InterPro" id="IPR013087">
    <property type="entry name" value="Znf_C2H2_type"/>
</dbReference>
<dbReference type="PROSITE" id="PS00290">
    <property type="entry name" value="IG_MHC"/>
    <property type="match status" value="1"/>
</dbReference>
<proteinExistence type="inferred from homology"/>
<evidence type="ECO:0000313" key="29">
    <source>
        <dbReference type="EMBL" id="CAL1583912.1"/>
    </source>
</evidence>
<keyword evidence="15" id="KW-0804">Transcription</keyword>
<feature type="domain" description="Homeobox" evidence="26">
    <location>
        <begin position="898"/>
        <end position="941"/>
    </location>
</feature>
<feature type="region of interest" description="Disordered" evidence="24">
    <location>
        <begin position="1231"/>
        <end position="1272"/>
    </location>
</feature>
<dbReference type="InterPro" id="IPR003597">
    <property type="entry name" value="Ig_C1-set"/>
</dbReference>
<dbReference type="SMART" id="SM00389">
    <property type="entry name" value="HOX"/>
    <property type="match status" value="5"/>
</dbReference>
<feature type="transmembrane region" description="Helical" evidence="25">
    <location>
        <begin position="385"/>
        <end position="411"/>
    </location>
</feature>
<evidence type="ECO:0000256" key="2">
    <source>
        <dbReference type="ARBA" id="ARBA00007440"/>
    </source>
</evidence>
<dbReference type="InterPro" id="IPR024578">
    <property type="entry name" value="Homez_homeobox_dom"/>
</dbReference>
<comment type="similarity">
    <text evidence="2">Belongs to the ZHX family.</text>
</comment>
<keyword evidence="12" id="KW-0805">Transcription regulation</keyword>
<evidence type="ECO:0000256" key="14">
    <source>
        <dbReference type="ARBA" id="ARBA00023155"/>
    </source>
</evidence>
<evidence type="ECO:0000259" key="26">
    <source>
        <dbReference type="PROSITE" id="PS50071"/>
    </source>
</evidence>
<evidence type="ECO:0000256" key="1">
    <source>
        <dbReference type="ARBA" id="ARBA00004123"/>
    </source>
</evidence>
<gene>
    <name evidence="29" type="ORF">KC01_LOCUS14323</name>
</gene>
<evidence type="ECO:0000256" key="18">
    <source>
        <dbReference type="ARBA" id="ARBA00023319"/>
    </source>
</evidence>
<comment type="subcellular location">
    <subcellularLocation>
        <location evidence="1 21 22">Nucleus</location>
    </subcellularLocation>
</comment>
<dbReference type="PANTHER" id="PTHR15467:SF4">
    <property type="entry name" value="ZINC FINGERS AND HOMEOBOXES PROTEIN 1"/>
    <property type="match status" value="1"/>
</dbReference>
<evidence type="ECO:0000256" key="19">
    <source>
        <dbReference type="ARBA" id="ARBA00040117"/>
    </source>
</evidence>
<feature type="compositionally biased region" description="Low complexity" evidence="24">
    <location>
        <begin position="420"/>
        <end position="430"/>
    </location>
</feature>
<dbReference type="InterPro" id="IPR001356">
    <property type="entry name" value="HD"/>
</dbReference>
<dbReference type="PANTHER" id="PTHR15467">
    <property type="entry name" value="ZINC-FINGERS AND HOMEOBOXES RELATED"/>
    <property type="match status" value="1"/>
</dbReference>
<dbReference type="FunFam" id="3.30.500.10:FF:000005">
    <property type="entry name" value="MHC class I antigen ZKA transcript variant 1"/>
    <property type="match status" value="1"/>
</dbReference>
<evidence type="ECO:0000256" key="9">
    <source>
        <dbReference type="ARBA" id="ARBA00022782"/>
    </source>
</evidence>
<feature type="region of interest" description="Disordered" evidence="24">
    <location>
        <begin position="1111"/>
        <end position="1136"/>
    </location>
</feature>
<keyword evidence="5" id="KW-0597">Phosphoprotein</keyword>
<feature type="domain" description="Homeobox" evidence="26">
    <location>
        <begin position="1266"/>
        <end position="1326"/>
    </location>
</feature>
<feature type="compositionally biased region" description="Polar residues" evidence="24">
    <location>
        <begin position="1021"/>
        <end position="1039"/>
    </location>
</feature>
<reference evidence="29 30" key="1">
    <citation type="submission" date="2024-04" db="EMBL/GenBank/DDBJ databases">
        <authorList>
            <person name="Waldvogel A.-M."/>
            <person name="Schoenle A."/>
        </authorList>
    </citation>
    <scope>NUCLEOTIDE SEQUENCE [LARGE SCALE GENOMIC DNA]</scope>
</reference>
<feature type="transmembrane region" description="Helical" evidence="25">
    <location>
        <begin position="67"/>
        <end position="87"/>
    </location>
</feature>
<accession>A0AAV2K714</accession>
<keyword evidence="30" id="KW-1185">Reference proteome</keyword>
<feature type="region of interest" description="Disordered" evidence="24">
    <location>
        <begin position="495"/>
        <end position="522"/>
    </location>
</feature>
<keyword evidence="7" id="KW-0677">Repeat</keyword>
<comment type="similarity">
    <text evidence="23">Belongs to the MHC class I family.</text>
</comment>
<feature type="DNA-binding region" description="Homeobox" evidence="21">
    <location>
        <begin position="900"/>
        <end position="942"/>
    </location>
</feature>
<dbReference type="Pfam" id="PF18387">
    <property type="entry name" value="zf_C2H2_ZHX"/>
    <property type="match status" value="1"/>
</dbReference>
<keyword evidence="8 20" id="KW-0863">Zinc-finger</keyword>
<dbReference type="SMART" id="SM00355">
    <property type="entry name" value="ZnF_C2H2"/>
    <property type="match status" value="2"/>
</dbReference>
<feature type="domain" description="Ig-like" evidence="28">
    <location>
        <begin position="281"/>
        <end position="367"/>
    </location>
</feature>
<dbReference type="FunFam" id="1.10.10.60:FF:000062">
    <property type="entry name" value="zinc fingers and homeoboxes protein 3"/>
    <property type="match status" value="1"/>
</dbReference>
<dbReference type="SUPFAM" id="SSF54452">
    <property type="entry name" value="MHC antigen-recognition domain"/>
    <property type="match status" value="1"/>
</dbReference>
<feature type="DNA-binding region" description="Homeobox" evidence="21">
    <location>
        <begin position="1067"/>
        <end position="1116"/>
    </location>
</feature>
<evidence type="ECO:0000256" key="15">
    <source>
        <dbReference type="ARBA" id="ARBA00023163"/>
    </source>
</evidence>
<evidence type="ECO:0000256" key="6">
    <source>
        <dbReference type="ARBA" id="ARBA00022723"/>
    </source>
</evidence>
<evidence type="ECO:0000256" key="3">
    <source>
        <dbReference type="ARBA" id="ARBA00022491"/>
    </source>
</evidence>
<dbReference type="PRINTS" id="PR01638">
    <property type="entry name" value="MHCCLASSI"/>
</dbReference>
<evidence type="ECO:0000256" key="12">
    <source>
        <dbReference type="ARBA" id="ARBA00023015"/>
    </source>
</evidence>
<keyword evidence="11" id="KW-0832">Ubl conjugation</keyword>
<evidence type="ECO:0000256" key="21">
    <source>
        <dbReference type="PROSITE-ProRule" id="PRU00108"/>
    </source>
</evidence>
<evidence type="ECO:0000313" key="30">
    <source>
        <dbReference type="Proteomes" id="UP001497482"/>
    </source>
</evidence>
<dbReference type="SMART" id="SM00407">
    <property type="entry name" value="IGc1"/>
    <property type="match status" value="1"/>
</dbReference>
<dbReference type="SUPFAM" id="SSF48726">
    <property type="entry name" value="Immunoglobulin"/>
    <property type="match status" value="1"/>
</dbReference>
<keyword evidence="17 21" id="KW-0539">Nucleus</keyword>
<feature type="DNA-binding region" description="Homeobox" evidence="21">
    <location>
        <begin position="1192"/>
        <end position="1241"/>
    </location>
</feature>
<keyword evidence="3" id="KW-0678">Repressor</keyword>
<evidence type="ECO:0000259" key="28">
    <source>
        <dbReference type="PROSITE" id="PS50835"/>
    </source>
</evidence>
<evidence type="ECO:0000256" key="7">
    <source>
        <dbReference type="ARBA" id="ARBA00022737"/>
    </source>
</evidence>
<keyword evidence="25" id="KW-0472">Membrane</keyword>
<evidence type="ECO:0000256" key="11">
    <source>
        <dbReference type="ARBA" id="ARBA00022843"/>
    </source>
</evidence>
<feature type="region of interest" description="Disordered" evidence="24">
    <location>
        <begin position="752"/>
        <end position="803"/>
    </location>
</feature>
<dbReference type="Gene3D" id="3.30.500.10">
    <property type="entry name" value="MHC class I-like antigen recognition-like"/>
    <property type="match status" value="1"/>
</dbReference>
<keyword evidence="14 21" id="KW-0371">Homeobox</keyword>
<feature type="domain" description="C2H2-type" evidence="27">
    <location>
        <begin position="689"/>
        <end position="717"/>
    </location>
</feature>
<evidence type="ECO:0000256" key="4">
    <source>
        <dbReference type="ARBA" id="ARBA00022499"/>
    </source>
</evidence>
<dbReference type="Gene3D" id="3.30.160.60">
    <property type="entry name" value="Classic Zinc Finger"/>
    <property type="match status" value="1"/>
</dbReference>
<dbReference type="InterPro" id="IPR001039">
    <property type="entry name" value="MHC_I_a_a1/a2"/>
</dbReference>
<dbReference type="InterPro" id="IPR011161">
    <property type="entry name" value="MHC_I-like_Ag-recog"/>
</dbReference>
<sequence length="1509" mass="166331">MPPGDQTPQSGLSVRKIVKPRSWTGARIAILEAALRRETRTHHHRPLQHQIRLYCARRQPRSARRTPANFTMGALLWGLVLASVLTVHCVERHSLTYIYTALSKKVPNPGIHEFTAMGLLDTKMIDYFDSDQQKKIPKQPWMKDNLDPEYWSKGTQSRKSKQQWFNVNLGILKDRMNQSDTDLHVLQWMHGCEADLEPNGDLQFVRGIDQYSYNGDSFLYFDDYVGVWVAASKEAEQTKRKWDDVAVLKEYTKGYLEKECLEWLKKFMEFGKNQLIHAKRPDVYVFASPARNKDNVFLNCMATGFYPPDIVVQLKRDGLVLKDVHTTGIRPNQDDTYQRRDYIEILRTDEGPYICEVIHAATHVTIAKKWDGVLPPHSDDEAASLVPVIAGAVAVVVLLLVVGVVAVVIYMKHKRPVETGSNGSSKNSSSDNVAVGVPLLNSGSSGSSKNSSSDNVAVGVPLLNSGSSGSSKNSSSDNVAVVPLLNSVLVGKLQKDEHRNSQDSAIGSNGSSKNSSSDNVGGVEVPLLNSVWSPGHICREESGANSEGRLQRPRLTPCSRKGWRLRGSDYCSAREDSSRLADRRYLIGGSRMSRRRKSSTPCMLPKQEVESEQEDLCSQSERSAVRGGGTRALDSDDDIMQADFVPSGAAGVSEGGYECKYCSFQTSDMNRFTDHVDSEHPHVVTNTSYVCVECDYSTKSYNSLQIHNSHCHPGEDCFTRTTVMRNNRTVVQQSINELSFCGGFVKSEEGRANTSPAHLQSEEGGALPAHLSPVKAESDSDEDYDSKEMPVLSPAPLTPVTSSRLASAPPPLVLNGSGVLQVKGASTGVLAPGTVAAGTLAPATLAPGTLAPGTLAPGTLAQVLTALQSVSSSPQTQLLIPLSSIPTYSPAMDNNVLLLSAYSRFPYPSLSEILGLSSQTKFSEEQIKVWFSAQRLKHGVSWTPEEVEEARRKKSNGSVQAPPTITVIPASLAPNGLQSLFQTCHIVGQPGLVLAQVPANANANGLPAAPPITLTLATPTHNHTSASEPNETQTRTETASGLDKSRTKTKADSGLDLSPNKPKKSKEQLAELKASYSRKQIASEGEISRLMEVTGLSKRAIKKWFSDTRYNQRNSKDQHGMPLTEAASRSGSGSRTRAEAEATGLSTGTIVIDLSDDLDSPSPENKSSEIKLKFRNAFPDFTLQKFKEKSVEQLQELEASYQKEHSPSDQELTRLRTSTKLTRREVEAWFNERRKATEAPPSPQDRPQQSATADTSAAAAAPGKGASGSRRAVKKTLAQLHVLKTAFVRSQWPSPQEYERLAAETGLPRSHIVTWYGDTRYAIKNNALKWYYLYQSGKGEEVLNGGKKKSRKRFRGWSRRRRTPSKRPAQEFNVKVKSGTWFLKDYYRRHRDLSETDLDDLVSKSGLSYERVRDWFKEVQRREAEGLQGFSDDPVTTEEEDMEEDEGENMEQGDPEQPQTSHSLPAEEGNSQSEAEEEGIDQFEAEEESNSQSEAEEGHSQSEPVAEQT</sequence>
<feature type="domain" description="Homeobox" evidence="26">
    <location>
        <begin position="1065"/>
        <end position="1115"/>
    </location>
</feature>
<dbReference type="PROSITE" id="PS50157">
    <property type="entry name" value="ZINC_FINGER_C2H2_2"/>
    <property type="match status" value="1"/>
</dbReference>
<evidence type="ECO:0000256" key="10">
    <source>
        <dbReference type="ARBA" id="ARBA00022833"/>
    </source>
</evidence>
<dbReference type="InterPro" id="IPR037055">
    <property type="entry name" value="MHC_I-like_Ag-recog_sf"/>
</dbReference>
<dbReference type="Pfam" id="PF07654">
    <property type="entry name" value="C1-set"/>
    <property type="match status" value="1"/>
</dbReference>
<feature type="region of interest" description="Disordered" evidence="24">
    <location>
        <begin position="1199"/>
        <end position="1218"/>
    </location>
</feature>
<dbReference type="InterPro" id="IPR009057">
    <property type="entry name" value="Homeodomain-like_sf"/>
</dbReference>
<protein>
    <recommendedName>
        <fullName evidence="19">Zinc fingers and homeoboxes protein 1</fullName>
    </recommendedName>
</protein>
<dbReference type="PROSITE" id="PS50071">
    <property type="entry name" value="HOMEOBOX_2"/>
    <property type="match status" value="4"/>
</dbReference>
<keyword evidence="16" id="KW-0325">Glycoprotein</keyword>
<evidence type="ECO:0000256" key="8">
    <source>
        <dbReference type="ARBA" id="ARBA00022771"/>
    </source>
</evidence>
<dbReference type="Gene3D" id="2.60.40.10">
    <property type="entry name" value="Immunoglobulins"/>
    <property type="match status" value="1"/>
</dbReference>
<dbReference type="Pfam" id="PF00129">
    <property type="entry name" value="MHC_I"/>
    <property type="match status" value="1"/>
</dbReference>
<dbReference type="GO" id="GO:0030154">
    <property type="term" value="P:cell differentiation"/>
    <property type="evidence" value="ECO:0007669"/>
    <property type="project" value="UniProtKB-KW"/>
</dbReference>
<dbReference type="SUPFAM" id="SSF46689">
    <property type="entry name" value="Homeodomain-like"/>
    <property type="match status" value="4"/>
</dbReference>
<feature type="compositionally biased region" description="Acidic residues" evidence="24">
    <location>
        <begin position="1435"/>
        <end position="1454"/>
    </location>
</feature>
<feature type="region of interest" description="Disordered" evidence="24">
    <location>
        <begin position="1424"/>
        <end position="1509"/>
    </location>
</feature>